<gene>
    <name evidence="2" type="ORF">NTEN_LOCUS15403</name>
</gene>
<evidence type="ECO:0000256" key="1">
    <source>
        <dbReference type="SAM" id="Phobius"/>
    </source>
</evidence>
<dbReference type="AlphaFoldDB" id="A0A6H5H1A7"/>
<protein>
    <submittedName>
        <fullName evidence="2">Uncharacterized protein</fullName>
    </submittedName>
</protein>
<evidence type="ECO:0000313" key="2">
    <source>
        <dbReference type="EMBL" id="CAB0010358.1"/>
    </source>
</evidence>
<accession>A0A6H5H1A7</accession>
<keyword evidence="1" id="KW-0812">Transmembrane</keyword>
<name>A0A6H5H1A7_9HEMI</name>
<proteinExistence type="predicted"/>
<evidence type="ECO:0000313" key="3">
    <source>
        <dbReference type="Proteomes" id="UP000479000"/>
    </source>
</evidence>
<reference evidence="2 3" key="1">
    <citation type="submission" date="2020-02" db="EMBL/GenBank/DDBJ databases">
        <authorList>
            <person name="Ferguson B K."/>
        </authorList>
    </citation>
    <scope>NUCLEOTIDE SEQUENCE [LARGE SCALE GENOMIC DNA]</scope>
</reference>
<feature type="transmembrane region" description="Helical" evidence="1">
    <location>
        <begin position="278"/>
        <end position="301"/>
    </location>
</feature>
<keyword evidence="1" id="KW-1133">Transmembrane helix</keyword>
<keyword evidence="3" id="KW-1185">Reference proteome</keyword>
<dbReference type="EMBL" id="CADCXU010023003">
    <property type="protein sequence ID" value="CAB0010358.1"/>
    <property type="molecule type" value="Genomic_DNA"/>
</dbReference>
<sequence>MKIQAWRRTRKRLKIRLRTRVRMRTWMRLKIRMRILKRREIRRQTEILENADKRRRDNLLRDNRVFSTKLTNTASSELRNRGGPLFIPPRRSAIGSIIRLPGQTAVVRNPRRNWKLHPRYSTDKIQILAKIEKQLYCLNKNKKAVCPHFWDAFWDTEYRKENLKKMFISCYNNIGCHDNVSCHDNKGCYDNNSPMTTTIAINNSYHGNNGCHDNNSYYDNVDCYYNYNCYEHCYDNCYSSCHENGSCNNNINCQKTAVAMTVSVAMTKSVAKTTTVDMVTIVAMMVATTAVVMIDSAHFAVLRKFPSVEHL</sequence>
<keyword evidence="1" id="KW-0472">Membrane</keyword>
<dbReference type="Proteomes" id="UP000479000">
    <property type="component" value="Unassembled WGS sequence"/>
</dbReference>
<organism evidence="2 3">
    <name type="scientific">Nesidiocoris tenuis</name>
    <dbReference type="NCBI Taxonomy" id="355587"/>
    <lineage>
        <taxon>Eukaryota</taxon>
        <taxon>Metazoa</taxon>
        <taxon>Ecdysozoa</taxon>
        <taxon>Arthropoda</taxon>
        <taxon>Hexapoda</taxon>
        <taxon>Insecta</taxon>
        <taxon>Pterygota</taxon>
        <taxon>Neoptera</taxon>
        <taxon>Paraneoptera</taxon>
        <taxon>Hemiptera</taxon>
        <taxon>Heteroptera</taxon>
        <taxon>Panheteroptera</taxon>
        <taxon>Cimicomorpha</taxon>
        <taxon>Miridae</taxon>
        <taxon>Dicyphina</taxon>
        <taxon>Nesidiocoris</taxon>
    </lineage>
</organism>